<sequence>MPQSLPQQDCPRKKQRAVEHTTTTDASDNAFLPLIPVPNQHSDIHIYGTASATSSEQTLPTLKENAKRHDIGTYMASREKPRYSKSLPQQNSPMEKDIYVEDNGRQVYFQSFRMHRRYELSRDNRDGERSVCVEISGVESSMQGPKTKRGFWSVVVIESV</sequence>
<proteinExistence type="predicted"/>
<reference evidence="2" key="1">
    <citation type="submission" date="2020-03" db="EMBL/GenBank/DDBJ databases">
        <title>Castanea mollissima Vanexum genome sequencing.</title>
        <authorList>
            <person name="Staton M."/>
        </authorList>
    </citation>
    <scope>NUCLEOTIDE SEQUENCE</scope>
    <source>
        <tissue evidence="2">Leaf</tissue>
    </source>
</reference>
<feature type="region of interest" description="Disordered" evidence="1">
    <location>
        <begin position="1"/>
        <end position="30"/>
    </location>
</feature>
<organism evidence="2 3">
    <name type="scientific">Castanea mollissima</name>
    <name type="common">Chinese chestnut</name>
    <dbReference type="NCBI Taxonomy" id="60419"/>
    <lineage>
        <taxon>Eukaryota</taxon>
        <taxon>Viridiplantae</taxon>
        <taxon>Streptophyta</taxon>
        <taxon>Embryophyta</taxon>
        <taxon>Tracheophyta</taxon>
        <taxon>Spermatophyta</taxon>
        <taxon>Magnoliopsida</taxon>
        <taxon>eudicotyledons</taxon>
        <taxon>Gunneridae</taxon>
        <taxon>Pentapetalae</taxon>
        <taxon>rosids</taxon>
        <taxon>fabids</taxon>
        <taxon>Fagales</taxon>
        <taxon>Fagaceae</taxon>
        <taxon>Castanea</taxon>
    </lineage>
</organism>
<dbReference type="EMBL" id="JRKL02003510">
    <property type="protein sequence ID" value="KAF3955041.1"/>
    <property type="molecule type" value="Genomic_DNA"/>
</dbReference>
<name>A0A8J4QMQ2_9ROSI</name>
<evidence type="ECO:0000313" key="3">
    <source>
        <dbReference type="Proteomes" id="UP000737018"/>
    </source>
</evidence>
<dbReference type="Proteomes" id="UP000737018">
    <property type="component" value="Unassembled WGS sequence"/>
</dbReference>
<dbReference type="AlphaFoldDB" id="A0A8J4QMQ2"/>
<evidence type="ECO:0000256" key="1">
    <source>
        <dbReference type="SAM" id="MobiDB-lite"/>
    </source>
</evidence>
<protein>
    <submittedName>
        <fullName evidence="2">Uncharacterized protein</fullName>
    </submittedName>
</protein>
<comment type="caution">
    <text evidence="2">The sequence shown here is derived from an EMBL/GenBank/DDBJ whole genome shotgun (WGS) entry which is preliminary data.</text>
</comment>
<keyword evidence="3" id="KW-1185">Reference proteome</keyword>
<evidence type="ECO:0000313" key="2">
    <source>
        <dbReference type="EMBL" id="KAF3955041.1"/>
    </source>
</evidence>
<dbReference type="OrthoDB" id="10629285at2759"/>
<gene>
    <name evidence="2" type="ORF">CMV_019696</name>
</gene>
<feature type="compositionally biased region" description="Basic and acidic residues" evidence="1">
    <location>
        <begin position="10"/>
        <end position="19"/>
    </location>
</feature>
<accession>A0A8J4QMQ2</accession>